<organism evidence="2 3">
    <name type="scientific">Nosema bombycis (strain CQ1 / CVCC 102059)</name>
    <name type="common">Microsporidian parasite</name>
    <name type="synonym">Pebrine of silkworm</name>
    <dbReference type="NCBI Taxonomy" id="578461"/>
    <lineage>
        <taxon>Eukaryota</taxon>
        <taxon>Fungi</taxon>
        <taxon>Fungi incertae sedis</taxon>
        <taxon>Microsporidia</taxon>
        <taxon>Nosematidae</taxon>
        <taxon>Nosema</taxon>
    </lineage>
</organism>
<feature type="transmembrane region" description="Helical" evidence="1">
    <location>
        <begin position="311"/>
        <end position="335"/>
    </location>
</feature>
<keyword evidence="1" id="KW-0812">Transmembrane</keyword>
<sequence length="362" mass="42786">MEANFEENIEMLKLPERSNAIIRRTRPTESSAEETIRCSLPIQRMCLTEINRPRSVDSVKINYLLMLNEKITQESDKFMYNLRNLRFRRNPGLNSSACFHILETNTCTALNGPHFHFRPEMMFLRGSFYRSTAPQNTYEKKLKRTYEVVSMYIDDTMRIFNERLTDIKIVIGVEEYSFNDVECRLKKELIKYLFALGKIFEESNAENEELENMKQEILLTLNANIYKFSTQVDSLLSTKYVNYQNKSDMIKNDECLETSPYRLNYNFDNSQQSFVTILQLNNMTGENNEPSNMRLIQTDQKASISVEKSKLYQIFLGISRVFGLCILMLVIHWIVSSIKKKRKSKEKEMLYQVCYEEKHLEY</sequence>
<gene>
    <name evidence="2" type="ORF">NBO_1310g0001</name>
</gene>
<proteinExistence type="predicted"/>
<dbReference type="EMBL" id="KB910217">
    <property type="protein sequence ID" value="EOB11288.1"/>
    <property type="molecule type" value="Genomic_DNA"/>
</dbReference>
<evidence type="ECO:0000256" key="1">
    <source>
        <dbReference type="SAM" id="Phobius"/>
    </source>
</evidence>
<dbReference type="AlphaFoldDB" id="R0MEU5"/>
<evidence type="ECO:0000313" key="2">
    <source>
        <dbReference type="EMBL" id="EOB11288.1"/>
    </source>
</evidence>
<keyword evidence="1" id="KW-0472">Membrane</keyword>
<name>R0MEU5_NOSB1</name>
<protein>
    <submittedName>
        <fullName evidence="2">Uncharacterized protein</fullName>
    </submittedName>
</protein>
<keyword evidence="3" id="KW-1185">Reference proteome</keyword>
<accession>R0MEU5</accession>
<evidence type="ECO:0000313" key="3">
    <source>
        <dbReference type="Proteomes" id="UP000016927"/>
    </source>
</evidence>
<reference evidence="2 3" key="1">
    <citation type="journal article" date="2013" name="BMC Genomics">
        <title>Comparative genomics of parasitic silkworm microsporidia reveal an association between genome expansion and host adaptation.</title>
        <authorList>
            <person name="Pan G."/>
            <person name="Xu J."/>
            <person name="Li T."/>
            <person name="Xia Q."/>
            <person name="Liu S.L."/>
            <person name="Zhang G."/>
            <person name="Li S."/>
            <person name="Li C."/>
            <person name="Liu H."/>
            <person name="Yang L."/>
            <person name="Liu T."/>
            <person name="Zhang X."/>
            <person name="Wu Z."/>
            <person name="Fan W."/>
            <person name="Dang X."/>
            <person name="Xiang H."/>
            <person name="Tao M."/>
            <person name="Li Y."/>
            <person name="Hu J."/>
            <person name="Li Z."/>
            <person name="Lin L."/>
            <person name="Luo J."/>
            <person name="Geng L."/>
            <person name="Wang L."/>
            <person name="Long M."/>
            <person name="Wan Y."/>
            <person name="He N."/>
            <person name="Zhang Z."/>
            <person name="Lu C."/>
            <person name="Keeling P.J."/>
            <person name="Wang J."/>
            <person name="Xiang Z."/>
            <person name="Zhou Z."/>
        </authorList>
    </citation>
    <scope>NUCLEOTIDE SEQUENCE [LARGE SCALE GENOMIC DNA]</scope>
    <source>
        <strain evidence="3">CQ1 / CVCC 102059</strain>
    </source>
</reference>
<dbReference type="HOGENOM" id="CLU_765250_0_0_1"/>
<keyword evidence="1" id="KW-1133">Transmembrane helix</keyword>
<dbReference type="VEuPathDB" id="MicrosporidiaDB:NBO_1310g0001"/>
<dbReference type="Proteomes" id="UP000016927">
    <property type="component" value="Unassembled WGS sequence"/>
</dbReference>